<proteinExistence type="predicted"/>
<reference evidence="1 2" key="1">
    <citation type="journal article" date="2019" name="Commun. Biol.">
        <title>The bagworm genome reveals a unique fibroin gene that provides high tensile strength.</title>
        <authorList>
            <person name="Kono N."/>
            <person name="Nakamura H."/>
            <person name="Ohtoshi R."/>
            <person name="Tomita M."/>
            <person name="Numata K."/>
            <person name="Arakawa K."/>
        </authorList>
    </citation>
    <scope>NUCLEOTIDE SEQUENCE [LARGE SCALE GENOMIC DNA]</scope>
</reference>
<comment type="caution">
    <text evidence="1">The sequence shown here is derived from an EMBL/GenBank/DDBJ whole genome shotgun (WGS) entry which is preliminary data.</text>
</comment>
<sequence>MTVRSFRLSLGPRGVFKVQVLRSEIKCHERLTRRLYYRHGQLDGSAAMLFPVEPEVRTRIYDSWVAAIDRPRSAPLEISIFLQRV</sequence>
<organism evidence="1 2">
    <name type="scientific">Eumeta variegata</name>
    <name type="common">Bagworm moth</name>
    <name type="synonym">Eumeta japonica</name>
    <dbReference type="NCBI Taxonomy" id="151549"/>
    <lineage>
        <taxon>Eukaryota</taxon>
        <taxon>Metazoa</taxon>
        <taxon>Ecdysozoa</taxon>
        <taxon>Arthropoda</taxon>
        <taxon>Hexapoda</taxon>
        <taxon>Insecta</taxon>
        <taxon>Pterygota</taxon>
        <taxon>Neoptera</taxon>
        <taxon>Endopterygota</taxon>
        <taxon>Lepidoptera</taxon>
        <taxon>Glossata</taxon>
        <taxon>Ditrysia</taxon>
        <taxon>Tineoidea</taxon>
        <taxon>Psychidae</taxon>
        <taxon>Oiketicinae</taxon>
        <taxon>Eumeta</taxon>
    </lineage>
</organism>
<dbReference type="Proteomes" id="UP000299102">
    <property type="component" value="Unassembled WGS sequence"/>
</dbReference>
<dbReference type="AlphaFoldDB" id="A0A4C1TQM6"/>
<name>A0A4C1TQM6_EUMVA</name>
<gene>
    <name evidence="1" type="ORF">EVAR_93590_1</name>
</gene>
<dbReference type="EMBL" id="BGZK01000078">
    <property type="protein sequence ID" value="GBP16216.1"/>
    <property type="molecule type" value="Genomic_DNA"/>
</dbReference>
<keyword evidence="2" id="KW-1185">Reference proteome</keyword>
<accession>A0A4C1TQM6</accession>
<protein>
    <submittedName>
        <fullName evidence="1">Uncharacterized protein</fullName>
    </submittedName>
</protein>
<evidence type="ECO:0000313" key="1">
    <source>
        <dbReference type="EMBL" id="GBP16216.1"/>
    </source>
</evidence>
<evidence type="ECO:0000313" key="2">
    <source>
        <dbReference type="Proteomes" id="UP000299102"/>
    </source>
</evidence>